<reference evidence="8" key="2">
    <citation type="submission" date="2015-02" db="UniProtKB">
        <authorList>
            <consortium name="EnsemblMetazoa"/>
        </authorList>
    </citation>
    <scope>IDENTIFICATION</scope>
</reference>
<evidence type="ECO:0000256" key="5">
    <source>
        <dbReference type="ARBA" id="ARBA00023136"/>
    </source>
</evidence>
<evidence type="ECO:0000256" key="3">
    <source>
        <dbReference type="ARBA" id="ARBA00022692"/>
    </source>
</evidence>
<dbReference type="EnsemblMetazoa" id="SMAR003907-RA">
    <property type="protein sequence ID" value="SMAR003907-PA"/>
    <property type="gene ID" value="SMAR003907"/>
</dbReference>
<dbReference type="SUPFAM" id="SSF81338">
    <property type="entry name" value="Aquaporin-like"/>
    <property type="match status" value="1"/>
</dbReference>
<proteinExistence type="inferred from homology"/>
<comment type="similarity">
    <text evidence="2 6">Belongs to the MIP/aquaporin (TC 1.A.8) family.</text>
</comment>
<dbReference type="AlphaFoldDB" id="T1IS44"/>
<dbReference type="Pfam" id="PF00230">
    <property type="entry name" value="MIP"/>
    <property type="match status" value="1"/>
</dbReference>
<dbReference type="PANTHER" id="PTHR19139">
    <property type="entry name" value="AQUAPORIN TRANSPORTER"/>
    <property type="match status" value="1"/>
</dbReference>
<keyword evidence="5 7" id="KW-0472">Membrane</keyword>
<reference evidence="9" key="1">
    <citation type="submission" date="2011-05" db="EMBL/GenBank/DDBJ databases">
        <authorList>
            <person name="Richards S.R."/>
            <person name="Qu J."/>
            <person name="Jiang H."/>
            <person name="Jhangiani S.N."/>
            <person name="Agravi P."/>
            <person name="Goodspeed R."/>
            <person name="Gross S."/>
            <person name="Mandapat C."/>
            <person name="Jackson L."/>
            <person name="Mathew T."/>
            <person name="Pu L."/>
            <person name="Thornton R."/>
            <person name="Saada N."/>
            <person name="Wilczek-Boney K.B."/>
            <person name="Lee S."/>
            <person name="Kovar C."/>
            <person name="Wu Y."/>
            <person name="Scherer S.E."/>
            <person name="Worley K.C."/>
            <person name="Muzny D.M."/>
            <person name="Gibbs R."/>
        </authorList>
    </citation>
    <scope>NUCLEOTIDE SEQUENCE</scope>
    <source>
        <strain evidence="9">Brora</strain>
    </source>
</reference>
<evidence type="ECO:0000313" key="9">
    <source>
        <dbReference type="Proteomes" id="UP000014500"/>
    </source>
</evidence>
<evidence type="ECO:0000256" key="6">
    <source>
        <dbReference type="RuleBase" id="RU000477"/>
    </source>
</evidence>
<protein>
    <recommendedName>
        <fullName evidence="10">Aquaporin</fullName>
    </recommendedName>
</protein>
<dbReference type="Proteomes" id="UP000014500">
    <property type="component" value="Unassembled WGS sequence"/>
</dbReference>
<dbReference type="EMBL" id="AFFK01018906">
    <property type="status" value="NOT_ANNOTATED_CDS"/>
    <property type="molecule type" value="Genomic_DNA"/>
</dbReference>
<accession>T1IS44</accession>
<organism evidence="8 9">
    <name type="scientific">Strigamia maritima</name>
    <name type="common">European centipede</name>
    <name type="synonym">Geophilus maritimus</name>
    <dbReference type="NCBI Taxonomy" id="126957"/>
    <lineage>
        <taxon>Eukaryota</taxon>
        <taxon>Metazoa</taxon>
        <taxon>Ecdysozoa</taxon>
        <taxon>Arthropoda</taxon>
        <taxon>Myriapoda</taxon>
        <taxon>Chilopoda</taxon>
        <taxon>Pleurostigmophora</taxon>
        <taxon>Geophilomorpha</taxon>
        <taxon>Linotaeniidae</taxon>
        <taxon>Strigamia</taxon>
    </lineage>
</organism>
<dbReference type="Gene3D" id="1.20.1080.10">
    <property type="entry name" value="Glycerol uptake facilitator protein"/>
    <property type="match status" value="1"/>
</dbReference>
<evidence type="ECO:0008006" key="10">
    <source>
        <dbReference type="Google" id="ProtNLM"/>
    </source>
</evidence>
<name>T1IS44_STRMM</name>
<dbReference type="InterPro" id="IPR023271">
    <property type="entry name" value="Aquaporin-like"/>
</dbReference>
<dbReference type="eggNOG" id="KOG0223">
    <property type="taxonomic scope" value="Eukaryota"/>
</dbReference>
<dbReference type="InterPro" id="IPR000425">
    <property type="entry name" value="MIP"/>
</dbReference>
<feature type="transmembrane region" description="Helical" evidence="7">
    <location>
        <begin position="35"/>
        <end position="53"/>
    </location>
</feature>
<dbReference type="STRING" id="126957.T1IS44"/>
<keyword evidence="6" id="KW-0813">Transport</keyword>
<evidence type="ECO:0000256" key="2">
    <source>
        <dbReference type="ARBA" id="ARBA00006175"/>
    </source>
</evidence>
<keyword evidence="9" id="KW-1185">Reference proteome</keyword>
<keyword evidence="4 7" id="KW-1133">Transmembrane helix</keyword>
<evidence type="ECO:0000313" key="8">
    <source>
        <dbReference type="EnsemblMetazoa" id="SMAR003907-PA"/>
    </source>
</evidence>
<dbReference type="GO" id="GO:0005886">
    <property type="term" value="C:plasma membrane"/>
    <property type="evidence" value="ECO:0007669"/>
    <property type="project" value="TreeGrafter"/>
</dbReference>
<comment type="subcellular location">
    <subcellularLocation>
        <location evidence="1">Membrane</location>
        <topology evidence="1">Multi-pass membrane protein</topology>
    </subcellularLocation>
</comment>
<dbReference type="PhylomeDB" id="T1IS44"/>
<dbReference type="InterPro" id="IPR034294">
    <property type="entry name" value="Aquaporin_transptr"/>
</dbReference>
<dbReference type="HOGENOM" id="CLU_2124146_0_0_1"/>
<evidence type="ECO:0000256" key="4">
    <source>
        <dbReference type="ARBA" id="ARBA00022989"/>
    </source>
</evidence>
<evidence type="ECO:0000256" key="1">
    <source>
        <dbReference type="ARBA" id="ARBA00004141"/>
    </source>
</evidence>
<dbReference type="PRINTS" id="PR00783">
    <property type="entry name" value="MINTRINSICP"/>
</dbReference>
<sequence>MLILTKIFENHIYDIFYNRKLGATIVNKDVGGAEAFGNELFITFVLVFTVFAVCDENREDVKGSAPLAIGLSVATCHLFAVYWVGPSFGGALAAILYHFGLKGSKQEQQNGLPK</sequence>
<dbReference type="GO" id="GO:0015250">
    <property type="term" value="F:water channel activity"/>
    <property type="evidence" value="ECO:0007669"/>
    <property type="project" value="TreeGrafter"/>
</dbReference>
<keyword evidence="3 6" id="KW-0812">Transmembrane</keyword>
<evidence type="ECO:0000256" key="7">
    <source>
        <dbReference type="SAM" id="Phobius"/>
    </source>
</evidence>
<dbReference type="PANTHER" id="PTHR19139:SF199">
    <property type="entry name" value="MIP17260P"/>
    <property type="match status" value="1"/>
</dbReference>